<dbReference type="STRING" id="936435.F8PQW3"/>
<dbReference type="SUPFAM" id="SSF50044">
    <property type="entry name" value="SH3-domain"/>
    <property type="match status" value="1"/>
</dbReference>
<evidence type="ECO:0000313" key="5">
    <source>
        <dbReference type="EMBL" id="EGO02307.1"/>
    </source>
</evidence>
<evidence type="ECO:0000259" key="4">
    <source>
        <dbReference type="PROSITE" id="PS50002"/>
    </source>
</evidence>
<evidence type="ECO:0000256" key="2">
    <source>
        <dbReference type="PROSITE-ProRule" id="PRU00192"/>
    </source>
</evidence>
<dbReference type="PROSITE" id="PS50002">
    <property type="entry name" value="SH3"/>
    <property type="match status" value="1"/>
</dbReference>
<dbReference type="Pfam" id="PF00018">
    <property type="entry name" value="SH3_1"/>
    <property type="match status" value="1"/>
</dbReference>
<proteinExistence type="predicted"/>
<dbReference type="SMART" id="SM00326">
    <property type="entry name" value="SH3"/>
    <property type="match status" value="1"/>
</dbReference>
<evidence type="ECO:0000313" key="6">
    <source>
        <dbReference type="Proteomes" id="UP000008063"/>
    </source>
</evidence>
<evidence type="ECO:0000256" key="3">
    <source>
        <dbReference type="SAM" id="MobiDB-lite"/>
    </source>
</evidence>
<dbReference type="InParanoid" id="F8PQW3"/>
<feature type="region of interest" description="Disordered" evidence="3">
    <location>
        <begin position="54"/>
        <end position="166"/>
    </location>
</feature>
<protein>
    <recommendedName>
        <fullName evidence="4">SH3 domain-containing protein</fullName>
    </recommendedName>
</protein>
<dbReference type="OrthoDB" id="5983572at2759"/>
<dbReference type="InterPro" id="IPR036028">
    <property type="entry name" value="SH3-like_dom_sf"/>
</dbReference>
<reference evidence="6" key="1">
    <citation type="journal article" date="2011" name="Science">
        <title>The plant cell wall-decomposing machinery underlies the functional diversity of forest fungi.</title>
        <authorList>
            <person name="Eastwood D.C."/>
            <person name="Floudas D."/>
            <person name="Binder M."/>
            <person name="Majcherczyk A."/>
            <person name="Schneider P."/>
            <person name="Aerts A."/>
            <person name="Asiegbu F.O."/>
            <person name="Baker S.E."/>
            <person name="Barry K."/>
            <person name="Bendiksby M."/>
            <person name="Blumentritt M."/>
            <person name="Coutinho P.M."/>
            <person name="Cullen D."/>
            <person name="de Vries R.P."/>
            <person name="Gathman A."/>
            <person name="Goodell B."/>
            <person name="Henrissat B."/>
            <person name="Ihrmark K."/>
            <person name="Kauserud H."/>
            <person name="Kohler A."/>
            <person name="LaButti K."/>
            <person name="Lapidus A."/>
            <person name="Lavin J.L."/>
            <person name="Lee Y.-H."/>
            <person name="Lindquist E."/>
            <person name="Lilly W."/>
            <person name="Lucas S."/>
            <person name="Morin E."/>
            <person name="Murat C."/>
            <person name="Oguiza J.A."/>
            <person name="Park J."/>
            <person name="Pisabarro A.G."/>
            <person name="Riley R."/>
            <person name="Rosling A."/>
            <person name="Salamov A."/>
            <person name="Schmidt O."/>
            <person name="Schmutz J."/>
            <person name="Skrede I."/>
            <person name="Stenlid J."/>
            <person name="Wiebenga A."/>
            <person name="Xie X."/>
            <person name="Kuees U."/>
            <person name="Hibbett D.S."/>
            <person name="Hoffmeister D."/>
            <person name="Hoegberg N."/>
            <person name="Martin F."/>
            <person name="Grigoriev I.V."/>
            <person name="Watkinson S.C."/>
        </authorList>
    </citation>
    <scope>NUCLEOTIDE SEQUENCE [LARGE SCALE GENOMIC DNA]</scope>
    <source>
        <strain evidence="6">strain S7.3</strain>
    </source>
</reference>
<dbReference type="GO" id="GO:0035091">
    <property type="term" value="F:phosphatidylinositol binding"/>
    <property type="evidence" value="ECO:0007669"/>
    <property type="project" value="TreeGrafter"/>
</dbReference>
<dbReference type="EMBL" id="GL945477">
    <property type="protein sequence ID" value="EGO02307.1"/>
    <property type="molecule type" value="Genomic_DNA"/>
</dbReference>
<dbReference type="Gene3D" id="2.30.30.40">
    <property type="entry name" value="SH3 Domains"/>
    <property type="match status" value="1"/>
</dbReference>
<accession>F8PQW3</accession>
<keyword evidence="1 2" id="KW-0728">SH3 domain</keyword>
<dbReference type="GO" id="GO:0006897">
    <property type="term" value="P:endocytosis"/>
    <property type="evidence" value="ECO:0007669"/>
    <property type="project" value="TreeGrafter"/>
</dbReference>
<organism evidence="6">
    <name type="scientific">Serpula lacrymans var. lacrymans (strain S7.3)</name>
    <name type="common">Dry rot fungus</name>
    <dbReference type="NCBI Taxonomy" id="936435"/>
    <lineage>
        <taxon>Eukaryota</taxon>
        <taxon>Fungi</taxon>
        <taxon>Dikarya</taxon>
        <taxon>Basidiomycota</taxon>
        <taxon>Agaricomycotina</taxon>
        <taxon>Agaricomycetes</taxon>
        <taxon>Agaricomycetidae</taxon>
        <taxon>Boletales</taxon>
        <taxon>Coniophorineae</taxon>
        <taxon>Serpulaceae</taxon>
        <taxon>Serpula</taxon>
    </lineage>
</organism>
<keyword evidence="6" id="KW-1185">Reference proteome</keyword>
<feature type="domain" description="SH3" evidence="4">
    <location>
        <begin position="1"/>
        <end position="63"/>
    </location>
</feature>
<dbReference type="PRINTS" id="PR00452">
    <property type="entry name" value="SH3DOMAIN"/>
</dbReference>
<gene>
    <name evidence="5" type="ORF">SERLA73DRAFT_49752</name>
</gene>
<dbReference type="OMA" id="KWRRNEA"/>
<dbReference type="Proteomes" id="UP000008063">
    <property type="component" value="Unassembled WGS sequence"/>
</dbReference>
<dbReference type="PANTHER" id="PTHR45827:SF1">
    <property type="entry name" value="SORTING NEXIN"/>
    <property type="match status" value="1"/>
</dbReference>
<dbReference type="GO" id="GO:0016197">
    <property type="term" value="P:endosomal transport"/>
    <property type="evidence" value="ECO:0007669"/>
    <property type="project" value="TreeGrafter"/>
</dbReference>
<dbReference type="PANTHER" id="PTHR45827">
    <property type="entry name" value="SORTING NEXIN"/>
    <property type="match status" value="1"/>
</dbReference>
<sequence>MPEYVYALHDFQPEHEDEISFRAGQPIEVVEKDDLYNDGWWQGRNLAGKVGLFPQSYTTPAAPAISTPQETSPTNEKDADAQSEVPPGQSGSGGNDGEVMKATMTDVQKAIEQLGRNDRDGARSFSFASTRDGDTTDRELDTDNETDRDTDIGEEGVDYHRNARHK</sequence>
<dbReference type="HOGENOM" id="CLU_132762_0_0_1"/>
<evidence type="ECO:0000256" key="1">
    <source>
        <dbReference type="ARBA" id="ARBA00022443"/>
    </source>
</evidence>
<name>F8PQW3_SERL3</name>
<dbReference type="AlphaFoldDB" id="F8PQW3"/>
<feature type="non-terminal residue" evidence="5">
    <location>
        <position position="166"/>
    </location>
</feature>
<dbReference type="GO" id="GO:0005886">
    <property type="term" value="C:plasma membrane"/>
    <property type="evidence" value="ECO:0007669"/>
    <property type="project" value="TreeGrafter"/>
</dbReference>
<feature type="compositionally biased region" description="Basic and acidic residues" evidence="3">
    <location>
        <begin position="131"/>
        <end position="166"/>
    </location>
</feature>
<dbReference type="InterPro" id="IPR001452">
    <property type="entry name" value="SH3_domain"/>
</dbReference>
<dbReference type="CDD" id="cd00174">
    <property type="entry name" value="SH3"/>
    <property type="match status" value="1"/>
</dbReference>
<dbReference type="GO" id="GO:0097320">
    <property type="term" value="P:plasma membrane tubulation"/>
    <property type="evidence" value="ECO:0007669"/>
    <property type="project" value="TreeGrafter"/>
</dbReference>
<dbReference type="GO" id="GO:0031410">
    <property type="term" value="C:cytoplasmic vesicle"/>
    <property type="evidence" value="ECO:0007669"/>
    <property type="project" value="TreeGrafter"/>
</dbReference>